<name>A0A7W9V220_9ACTN</name>
<dbReference type="EMBL" id="JACHJL010000024">
    <property type="protein sequence ID" value="MBB5939527.1"/>
    <property type="molecule type" value="Genomic_DNA"/>
</dbReference>
<dbReference type="AlphaFoldDB" id="A0A7W9V220"/>
<evidence type="ECO:0000313" key="2">
    <source>
        <dbReference type="Proteomes" id="UP000588098"/>
    </source>
</evidence>
<gene>
    <name evidence="1" type="ORF">FHS42_006621</name>
</gene>
<evidence type="ECO:0000313" key="1">
    <source>
        <dbReference type="EMBL" id="MBB5939527.1"/>
    </source>
</evidence>
<accession>A0A7W9V220</accession>
<dbReference type="RefSeq" id="WP_184578742.1">
    <property type="nucleotide sequence ID" value="NZ_JACHJL010000024.1"/>
</dbReference>
<organism evidence="1 2">
    <name type="scientific">Streptomyces zagrosensis</name>
    <dbReference type="NCBI Taxonomy" id="1042984"/>
    <lineage>
        <taxon>Bacteria</taxon>
        <taxon>Bacillati</taxon>
        <taxon>Actinomycetota</taxon>
        <taxon>Actinomycetes</taxon>
        <taxon>Kitasatosporales</taxon>
        <taxon>Streptomycetaceae</taxon>
        <taxon>Streptomyces</taxon>
    </lineage>
</organism>
<dbReference type="Proteomes" id="UP000588098">
    <property type="component" value="Unassembled WGS sequence"/>
</dbReference>
<keyword evidence="2" id="KW-1185">Reference proteome</keyword>
<protein>
    <submittedName>
        <fullName evidence="1">Uncharacterized protein</fullName>
    </submittedName>
</protein>
<reference evidence="1 2" key="1">
    <citation type="submission" date="2020-08" db="EMBL/GenBank/DDBJ databases">
        <title>Genomic Encyclopedia of Type Strains, Phase III (KMG-III): the genomes of soil and plant-associated and newly described type strains.</title>
        <authorList>
            <person name="Whitman W."/>
        </authorList>
    </citation>
    <scope>NUCLEOTIDE SEQUENCE [LARGE SCALE GENOMIC DNA]</scope>
    <source>
        <strain evidence="1 2">CECT 8305</strain>
    </source>
</reference>
<proteinExistence type="predicted"/>
<comment type="caution">
    <text evidence="1">The sequence shown here is derived from an EMBL/GenBank/DDBJ whole genome shotgun (WGS) entry which is preliminary data.</text>
</comment>
<sequence>MTDQNTHSTRSPRQIPAWTHTVGPGWTALLDQLHRDLLTLAPDYQLDSLTTRFGSLRIHLTNRFDEAGEYDGAFVDAATALTDAAETASEHTCEHCAAPGHPRFRSDHHRTWIS</sequence>